<dbReference type="RefSeq" id="WP_379293248.1">
    <property type="nucleotide sequence ID" value="NZ_JBHTKX010000001.1"/>
</dbReference>
<comment type="caution">
    <text evidence="1">The sequence shown here is derived from an EMBL/GenBank/DDBJ whole genome shotgun (WGS) entry which is preliminary data.</text>
</comment>
<sequence length="68" mass="7920">MSAHEIYRNVEHDIQDHIMKLDLEALGKLMTSYIRGDQFNEGLFIHAILKGHITQLASRDGKNYFFDI</sequence>
<dbReference type="InterPro" id="IPR045425">
    <property type="entry name" value="DUF6508"/>
</dbReference>
<accession>A0ABW3PTF3</accession>
<name>A0ABW3PTF3_9BACL</name>
<gene>
    <name evidence="1" type="ORF">ACFQ3J_04510</name>
</gene>
<evidence type="ECO:0000313" key="2">
    <source>
        <dbReference type="Proteomes" id="UP001597169"/>
    </source>
</evidence>
<proteinExistence type="predicted"/>
<reference evidence="2" key="1">
    <citation type="journal article" date="2019" name="Int. J. Syst. Evol. Microbiol.">
        <title>The Global Catalogue of Microorganisms (GCM) 10K type strain sequencing project: providing services to taxonomists for standard genome sequencing and annotation.</title>
        <authorList>
            <consortium name="The Broad Institute Genomics Platform"/>
            <consortium name="The Broad Institute Genome Sequencing Center for Infectious Disease"/>
            <person name="Wu L."/>
            <person name="Ma J."/>
        </authorList>
    </citation>
    <scope>NUCLEOTIDE SEQUENCE [LARGE SCALE GENOMIC DNA]</scope>
    <source>
        <strain evidence="2">CCUG 53519</strain>
    </source>
</reference>
<evidence type="ECO:0000313" key="1">
    <source>
        <dbReference type="EMBL" id="MFD1127439.1"/>
    </source>
</evidence>
<dbReference type="EMBL" id="JBHTKX010000001">
    <property type="protein sequence ID" value="MFD1127439.1"/>
    <property type="molecule type" value="Genomic_DNA"/>
</dbReference>
<dbReference type="Pfam" id="PF20118">
    <property type="entry name" value="DUF6508"/>
    <property type="match status" value="1"/>
</dbReference>
<protein>
    <submittedName>
        <fullName evidence="1">DUF6508 domain-containing protein</fullName>
    </submittedName>
</protein>
<keyword evidence="2" id="KW-1185">Reference proteome</keyword>
<dbReference type="Proteomes" id="UP001597169">
    <property type="component" value="Unassembled WGS sequence"/>
</dbReference>
<organism evidence="1 2">
    <name type="scientific">Paenibacillus provencensis</name>
    <dbReference type="NCBI Taxonomy" id="441151"/>
    <lineage>
        <taxon>Bacteria</taxon>
        <taxon>Bacillati</taxon>
        <taxon>Bacillota</taxon>
        <taxon>Bacilli</taxon>
        <taxon>Bacillales</taxon>
        <taxon>Paenibacillaceae</taxon>
        <taxon>Paenibacillus</taxon>
    </lineage>
</organism>